<reference evidence="2" key="1">
    <citation type="submission" date="2021-03" db="EMBL/GenBank/DDBJ databases">
        <title>Draft genome sequence of rust myrtle Austropuccinia psidii MF-1, a brazilian biotype.</title>
        <authorList>
            <person name="Quecine M.C."/>
            <person name="Pachon D.M.R."/>
            <person name="Bonatelli M.L."/>
            <person name="Correr F.H."/>
            <person name="Franceschini L.M."/>
            <person name="Leite T.F."/>
            <person name="Margarido G.R.A."/>
            <person name="Almeida C.A."/>
            <person name="Ferrarezi J.A."/>
            <person name="Labate C.A."/>
        </authorList>
    </citation>
    <scope>NUCLEOTIDE SEQUENCE</scope>
    <source>
        <strain evidence="2">MF-1</strain>
    </source>
</reference>
<dbReference type="AlphaFoldDB" id="A0A9Q3DU76"/>
<dbReference type="InterPro" id="IPR012337">
    <property type="entry name" value="RNaseH-like_sf"/>
</dbReference>
<dbReference type="EMBL" id="AVOT02020934">
    <property type="protein sequence ID" value="MBW0509419.1"/>
    <property type="molecule type" value="Genomic_DNA"/>
</dbReference>
<dbReference type="Gene3D" id="1.10.340.70">
    <property type="match status" value="1"/>
</dbReference>
<accession>A0A9Q3DU76</accession>
<proteinExistence type="predicted"/>
<dbReference type="GO" id="GO:0003676">
    <property type="term" value="F:nucleic acid binding"/>
    <property type="evidence" value="ECO:0007669"/>
    <property type="project" value="InterPro"/>
</dbReference>
<keyword evidence="3" id="KW-1185">Reference proteome</keyword>
<name>A0A9Q3DU76_9BASI</name>
<dbReference type="PANTHER" id="PTHR37984">
    <property type="entry name" value="PROTEIN CBG26694"/>
    <property type="match status" value="1"/>
</dbReference>
<feature type="domain" description="Integrase zinc-binding" evidence="1">
    <location>
        <begin position="9"/>
        <end position="62"/>
    </location>
</feature>
<sequence length="241" mass="27619">MVLCSRMLINIILLKYHDNIYSGHLSEDRKMEIIKTCAWWPSWRKDVIEYCHSFDRFQKAKKATGKRFGVIIHIQEPSTPYEVVHMDWVTALLPGGDKSSNACLVIVDIYSKTPIILPCNKDYTAMDTALLIWNRVISHTALGTKLSFSTEYHPQTDGLAERMIQTLKDMIRRFCAYGLEFKDSDGFTHDWCTLTPALELAHKNSIHNSTEKTPEVLEKGWIPKLPVDTLKNNLVDVHPTA</sequence>
<comment type="caution">
    <text evidence="2">The sequence shown here is derived from an EMBL/GenBank/DDBJ whole genome shotgun (WGS) entry which is preliminary data.</text>
</comment>
<dbReference type="Proteomes" id="UP000765509">
    <property type="component" value="Unassembled WGS sequence"/>
</dbReference>
<evidence type="ECO:0000313" key="3">
    <source>
        <dbReference type="Proteomes" id="UP000765509"/>
    </source>
</evidence>
<dbReference type="PANTHER" id="PTHR37984:SF5">
    <property type="entry name" value="PROTEIN NYNRIN-LIKE"/>
    <property type="match status" value="1"/>
</dbReference>
<dbReference type="InterPro" id="IPR041588">
    <property type="entry name" value="Integrase_H2C2"/>
</dbReference>
<gene>
    <name evidence="2" type="ORF">O181_049134</name>
</gene>
<dbReference type="SUPFAM" id="SSF53098">
    <property type="entry name" value="Ribonuclease H-like"/>
    <property type="match status" value="1"/>
</dbReference>
<dbReference type="Gene3D" id="3.30.420.10">
    <property type="entry name" value="Ribonuclease H-like superfamily/Ribonuclease H"/>
    <property type="match status" value="1"/>
</dbReference>
<dbReference type="InterPro" id="IPR050951">
    <property type="entry name" value="Retrovirus_Pol_polyprotein"/>
</dbReference>
<dbReference type="OrthoDB" id="2273864at2759"/>
<dbReference type="Pfam" id="PF17921">
    <property type="entry name" value="Integrase_H2C2"/>
    <property type="match status" value="1"/>
</dbReference>
<organism evidence="2 3">
    <name type="scientific">Austropuccinia psidii MF-1</name>
    <dbReference type="NCBI Taxonomy" id="1389203"/>
    <lineage>
        <taxon>Eukaryota</taxon>
        <taxon>Fungi</taxon>
        <taxon>Dikarya</taxon>
        <taxon>Basidiomycota</taxon>
        <taxon>Pucciniomycotina</taxon>
        <taxon>Pucciniomycetes</taxon>
        <taxon>Pucciniales</taxon>
        <taxon>Sphaerophragmiaceae</taxon>
        <taxon>Austropuccinia</taxon>
    </lineage>
</organism>
<evidence type="ECO:0000259" key="1">
    <source>
        <dbReference type="Pfam" id="PF17921"/>
    </source>
</evidence>
<evidence type="ECO:0000313" key="2">
    <source>
        <dbReference type="EMBL" id="MBW0509419.1"/>
    </source>
</evidence>
<protein>
    <recommendedName>
        <fullName evidence="1">Integrase zinc-binding domain-containing protein</fullName>
    </recommendedName>
</protein>
<dbReference type="InterPro" id="IPR036397">
    <property type="entry name" value="RNaseH_sf"/>
</dbReference>